<dbReference type="PANTHER" id="PTHR13779">
    <property type="entry name" value="WERNER HELICASE-INTERACTING PROTEIN 1 FAMILY MEMBER"/>
    <property type="match status" value="1"/>
</dbReference>
<dbReference type="SUPFAM" id="SSF48019">
    <property type="entry name" value="post-AAA+ oligomerization domain-like"/>
    <property type="match status" value="1"/>
</dbReference>
<accession>A0ABP3C8T3</accession>
<feature type="compositionally biased region" description="Gly residues" evidence="4">
    <location>
        <begin position="18"/>
        <end position="27"/>
    </location>
</feature>
<name>A0ABP3C8T3_9MICO</name>
<dbReference type="Proteomes" id="UP001498238">
    <property type="component" value="Unassembled WGS sequence"/>
</dbReference>
<dbReference type="PANTHER" id="PTHR13779:SF7">
    <property type="entry name" value="ATPASE WRNIP1"/>
    <property type="match status" value="1"/>
</dbReference>
<keyword evidence="7" id="KW-1185">Reference proteome</keyword>
<dbReference type="Pfam" id="PF16193">
    <property type="entry name" value="AAA_assoc_2"/>
    <property type="match status" value="1"/>
</dbReference>
<dbReference type="InterPro" id="IPR027417">
    <property type="entry name" value="P-loop_NTPase"/>
</dbReference>
<dbReference type="CDD" id="cd18139">
    <property type="entry name" value="HLD_clamp_RarA"/>
    <property type="match status" value="1"/>
</dbReference>
<reference evidence="6 7" key="1">
    <citation type="submission" date="2024-01" db="EMBL/GenBank/DDBJ databases">
        <title>Characterization of antibiotic resistant novel bacterial strains and their environmental applications.</title>
        <authorList>
            <person name="Manzoor S."/>
            <person name="Abbas S."/>
            <person name="Arshad M."/>
            <person name="Ahmed I."/>
        </authorList>
    </citation>
    <scope>NUCLEOTIDE SEQUENCE [LARGE SCALE GENOMIC DNA]</scope>
    <source>
        <strain evidence="6 7">NCCP-602</strain>
    </source>
</reference>
<dbReference type="InterPro" id="IPR021886">
    <property type="entry name" value="MgsA_C"/>
</dbReference>
<dbReference type="SUPFAM" id="SSF52540">
    <property type="entry name" value="P-loop containing nucleoside triphosphate hydrolases"/>
    <property type="match status" value="1"/>
</dbReference>
<comment type="similarity">
    <text evidence="1">Belongs to the AAA ATPase family. RarA/MGS1/WRNIP1 subfamily.</text>
</comment>
<dbReference type="Gene3D" id="3.40.50.300">
    <property type="entry name" value="P-loop containing nucleotide triphosphate hydrolases"/>
    <property type="match status" value="1"/>
</dbReference>
<dbReference type="InterPro" id="IPR008921">
    <property type="entry name" value="DNA_pol3_clamp-load_cplx_C"/>
</dbReference>
<feature type="region of interest" description="Disordered" evidence="4">
    <location>
        <begin position="1"/>
        <end position="30"/>
    </location>
</feature>
<evidence type="ECO:0000313" key="7">
    <source>
        <dbReference type="Proteomes" id="UP001498238"/>
    </source>
</evidence>
<dbReference type="InterPro" id="IPR051314">
    <property type="entry name" value="AAA_ATPase_RarA/MGS1/WRNIP1"/>
</dbReference>
<evidence type="ECO:0000256" key="4">
    <source>
        <dbReference type="SAM" id="MobiDB-lite"/>
    </source>
</evidence>
<evidence type="ECO:0000256" key="1">
    <source>
        <dbReference type="ARBA" id="ARBA00008959"/>
    </source>
</evidence>
<proteinExistence type="inferred from homology"/>
<feature type="domain" description="AAA+ ATPase" evidence="5">
    <location>
        <begin position="70"/>
        <end position="187"/>
    </location>
</feature>
<dbReference type="Gene3D" id="1.10.3710.10">
    <property type="entry name" value="DNA polymerase III clamp loader subunits, C-terminal domain"/>
    <property type="match status" value="1"/>
</dbReference>
<dbReference type="RefSeq" id="WP_339392754.1">
    <property type="nucleotide sequence ID" value="NZ_BAAAAF010000006.1"/>
</dbReference>
<dbReference type="Pfam" id="PF12002">
    <property type="entry name" value="MgsA_C"/>
    <property type="match status" value="1"/>
</dbReference>
<evidence type="ECO:0000259" key="5">
    <source>
        <dbReference type="SMART" id="SM00382"/>
    </source>
</evidence>
<feature type="region of interest" description="Disordered" evidence="4">
    <location>
        <begin position="250"/>
        <end position="332"/>
    </location>
</feature>
<dbReference type="Pfam" id="PF00004">
    <property type="entry name" value="AAA"/>
    <property type="match status" value="1"/>
</dbReference>
<organism evidence="6 7">
    <name type="scientific">Brevibacterium metallidurans</name>
    <dbReference type="NCBI Taxonomy" id="1482676"/>
    <lineage>
        <taxon>Bacteria</taxon>
        <taxon>Bacillati</taxon>
        <taxon>Actinomycetota</taxon>
        <taxon>Actinomycetes</taxon>
        <taxon>Micrococcales</taxon>
        <taxon>Brevibacteriaceae</taxon>
        <taxon>Brevibacterium</taxon>
    </lineage>
</organism>
<evidence type="ECO:0000256" key="3">
    <source>
        <dbReference type="ARBA" id="ARBA00022840"/>
    </source>
</evidence>
<gene>
    <name evidence="6" type="ORF">NCCP602_18770</name>
</gene>
<dbReference type="InterPro" id="IPR003959">
    <property type="entry name" value="ATPase_AAA_core"/>
</dbReference>
<evidence type="ECO:0000256" key="2">
    <source>
        <dbReference type="ARBA" id="ARBA00022741"/>
    </source>
</evidence>
<keyword evidence="3" id="KW-0067">ATP-binding</keyword>
<dbReference type="InterPro" id="IPR032423">
    <property type="entry name" value="AAA_assoc_2"/>
</dbReference>
<evidence type="ECO:0000313" key="6">
    <source>
        <dbReference type="EMBL" id="GAA0035916.1"/>
    </source>
</evidence>
<sequence>MTDGPDLFSDPDRELPGPGTGASGGGRALDPLAVRMRPRTIDEVVGQDHLTFPGSPLHQLVEASGGDRAGASSVILWGPPGVGKTTLAHVISHAPGRRFVELSAITAGVKDVRQVIENARREREMYGRTTVLFLDEIHRFSKAQQDALLPAVENRLVVLVAATTENPSFSVISPLLSRSLMLTLRPLGDDDIAALLDRAMTSERGLAGQFELDPAAKDYIVRIAGADARRSLTVLEAAAGIAAAQGEAARAAGSEAEPSQSSAGEAASDAGEAVTDEDADGADVAGENADGADDEAAAAAGAEGGGGNADDDADSAHDESDSTAADDDRAESDMTAPILITEEAAAEASSEAVVRYDKNGDQHYDVISAFIKSIRGSDVDAALHYLARMIVAGEDPRFIARRVVISAAEDIGMADPQALPIAVAASTAVQNIGMPEGRIPLAEAVTYLAMAPKSNASYKALDAAIADVRNGLVGEVPNHLRDAHYPGAKQLGHGKGYMYAHDFPHGVAPQEQLPEVLRGKEYYTPTTNGLERTISERLANIRGILRGE</sequence>
<dbReference type="InterPro" id="IPR003593">
    <property type="entry name" value="AAA+_ATPase"/>
</dbReference>
<dbReference type="CDD" id="cd00009">
    <property type="entry name" value="AAA"/>
    <property type="match status" value="1"/>
</dbReference>
<dbReference type="SMART" id="SM00382">
    <property type="entry name" value="AAA"/>
    <property type="match status" value="1"/>
</dbReference>
<comment type="caution">
    <text evidence="6">The sequence shown here is derived from an EMBL/GenBank/DDBJ whole genome shotgun (WGS) entry which is preliminary data.</text>
</comment>
<dbReference type="Gene3D" id="1.20.272.10">
    <property type="match status" value="1"/>
</dbReference>
<feature type="compositionally biased region" description="Low complexity" evidence="4">
    <location>
        <begin position="250"/>
        <end position="273"/>
    </location>
</feature>
<keyword evidence="2" id="KW-0547">Nucleotide-binding</keyword>
<protein>
    <recommendedName>
        <fullName evidence="5">AAA+ ATPase domain-containing protein</fullName>
    </recommendedName>
</protein>
<dbReference type="EMBL" id="BAAAAF010000006">
    <property type="protein sequence ID" value="GAA0035916.1"/>
    <property type="molecule type" value="Genomic_DNA"/>
</dbReference>
<dbReference type="Gene3D" id="1.10.8.60">
    <property type="match status" value="1"/>
</dbReference>